<dbReference type="AlphaFoldDB" id="M6C5D8"/>
<dbReference type="EMBL" id="ANMU01000033">
    <property type="protein sequence ID" value="EMJ83958.1"/>
    <property type="molecule type" value="Genomic_DNA"/>
</dbReference>
<dbReference type="SUPFAM" id="SSF82866">
    <property type="entry name" value="Multidrug efflux transporter AcrB transmembrane domain"/>
    <property type="match status" value="1"/>
</dbReference>
<comment type="caution">
    <text evidence="1">The sequence shown here is derived from an EMBL/GenBank/DDBJ whole genome shotgun (WGS) entry which is preliminary data.</text>
</comment>
<accession>M6C5D8</accession>
<dbReference type="GO" id="GO:0042910">
    <property type="term" value="F:xenobiotic transmembrane transporter activity"/>
    <property type="evidence" value="ECO:0007669"/>
    <property type="project" value="TreeGrafter"/>
</dbReference>
<dbReference type="GO" id="GO:0005886">
    <property type="term" value="C:plasma membrane"/>
    <property type="evidence" value="ECO:0007669"/>
    <property type="project" value="TreeGrafter"/>
</dbReference>
<dbReference type="PRINTS" id="PR00702">
    <property type="entry name" value="ACRIFLAVINRP"/>
</dbReference>
<sequence>MRHGENALNVIDRLKNRLSEIRKNLPEGTELITVYDRSELIANAISTLRWKLVEEMLIVSAVILLFLWHFPSAIIPILTIPISVLLSFIPMFLLDINANLMSLSGMAISIGVLVDGAIVEVETRIKNWKNGKPLEERGIITRFDSKLFWKSARPYSFLYLSSQSLLYRCSLWSIRKEDCLNL</sequence>
<dbReference type="InterPro" id="IPR001036">
    <property type="entry name" value="Acrflvin-R"/>
</dbReference>
<dbReference type="PATRIC" id="fig|1218567.3.peg.751"/>
<dbReference type="Gene3D" id="1.20.1640.10">
    <property type="entry name" value="Multidrug efflux transporter AcrB transmembrane domain"/>
    <property type="match status" value="1"/>
</dbReference>
<name>M6C5D8_LEPBO</name>
<organism evidence="1 2">
    <name type="scientific">Leptospira borgpetersenii serovar Hardjo-bovis str. Sponselee</name>
    <dbReference type="NCBI Taxonomy" id="1303729"/>
    <lineage>
        <taxon>Bacteria</taxon>
        <taxon>Pseudomonadati</taxon>
        <taxon>Spirochaetota</taxon>
        <taxon>Spirochaetia</taxon>
        <taxon>Leptospirales</taxon>
        <taxon>Leptospiraceae</taxon>
        <taxon>Leptospira</taxon>
    </lineage>
</organism>
<dbReference type="Proteomes" id="UP000011873">
    <property type="component" value="Unassembled WGS sequence"/>
</dbReference>
<proteinExistence type="predicted"/>
<evidence type="ECO:0000313" key="2">
    <source>
        <dbReference type="Proteomes" id="UP000011873"/>
    </source>
</evidence>
<dbReference type="PANTHER" id="PTHR32063">
    <property type="match status" value="1"/>
</dbReference>
<protein>
    <submittedName>
        <fullName evidence="1">RND transporter, Hydrophobe/Amphiphile Efflux-1 (HAE1)/Heavy Metal Efflux (HME) family, permease protein</fullName>
    </submittedName>
</protein>
<dbReference type="PANTHER" id="PTHR32063:SF19">
    <property type="entry name" value="CATION EFFLUX SYSTEM PROTEIN CUSA"/>
    <property type="match status" value="1"/>
</dbReference>
<reference evidence="1 2" key="1">
    <citation type="submission" date="2013-01" db="EMBL/GenBank/DDBJ databases">
        <authorList>
            <person name="Harkins D.M."/>
            <person name="Durkin A.S."/>
            <person name="Brinkac L.M."/>
            <person name="Haft D.H."/>
            <person name="Selengut J.D."/>
            <person name="Sanka R."/>
            <person name="DePew J."/>
            <person name="Purushe J."/>
            <person name="Galloway R.L."/>
            <person name="Vinetz J.M."/>
            <person name="Sutton G.G."/>
            <person name="Nierman W.C."/>
            <person name="Fouts D.E."/>
        </authorList>
    </citation>
    <scope>NUCLEOTIDE SEQUENCE [LARGE SCALE GENOMIC DNA]</scope>
    <source>
        <strain evidence="1 2">Sponselee CDC</strain>
    </source>
</reference>
<dbReference type="Pfam" id="PF00873">
    <property type="entry name" value="ACR_tran"/>
    <property type="match status" value="1"/>
</dbReference>
<gene>
    <name evidence="1" type="ORF">LEP1GSC016_1272</name>
</gene>
<evidence type="ECO:0000313" key="1">
    <source>
        <dbReference type="EMBL" id="EMJ83958.1"/>
    </source>
</evidence>
<dbReference type="Gene3D" id="3.30.70.1320">
    <property type="entry name" value="Multidrug efflux transporter AcrB pore domain like"/>
    <property type="match status" value="1"/>
</dbReference>